<gene>
    <name evidence="15" type="ORF">OW729_16485</name>
</gene>
<dbReference type="Pfam" id="PF01966">
    <property type="entry name" value="HD"/>
    <property type="match status" value="1"/>
</dbReference>
<dbReference type="InterPro" id="IPR032828">
    <property type="entry name" value="PolyA_RNA-bd"/>
</dbReference>
<keyword evidence="10 11" id="KW-0694">RNA-binding</keyword>
<keyword evidence="4" id="KW-0548">Nucleotidyltransferase</keyword>
<keyword evidence="6" id="KW-0547">Nucleotide-binding</keyword>
<sequence length="456" mass="53248">MDSIINDVKAILKDTNSSGYIVGGYIRDKLINRNMELKDIDIIISGDVERFIQELYNKGYKIFNLNKDKQIYRSTKNGKILDLAKLKGNTIEEDLKNRDFTINAIALKLIDNVIIDPFRGKNHIKDGIIHPVTEDSIKNDRIRILRGQRLSIKYGMHFSKSSLKNIAQESKYILNCPKERIFMEIMSILQEDNEGVAFEELDKNGILKFIIPYIDQLKIIGRCKYHIEDAFTHMNLVYKNFIDLSKGRLHIDGLELSIFDQKIGEQSIKNYMGFAAFCHDIGKAKCYVKKEEKVSFIGHDKEGAKIIDEVSKKIGFPKKGEKFVKKLIEAHMYPLGLCKNKVKTYKKSFYKFFSRYDKYIPYILALSYCDMHATKMLYDPDNEEKVLVEYLEHLFKEYRVFKECKEKRFLDGKEVIDITGAMGKDIKYILDELDRRTYYGEINDREEAINLIKSIK</sequence>
<evidence type="ECO:0000256" key="9">
    <source>
        <dbReference type="ARBA" id="ARBA00022842"/>
    </source>
</evidence>
<protein>
    <submittedName>
        <fullName evidence="15">HD domain-containing protein</fullName>
    </submittedName>
</protein>
<reference evidence="15" key="1">
    <citation type="submission" date="2022-12" db="EMBL/GenBank/DDBJ databases">
        <title>Clostridium sp. nov., isolated from industrial wastewater.</title>
        <authorList>
            <person name="Jiayan W."/>
        </authorList>
    </citation>
    <scope>NUCLEOTIDE SEQUENCE</scope>
    <source>
        <strain evidence="15">ZC22-4</strain>
    </source>
</reference>
<dbReference type="CDD" id="cd00077">
    <property type="entry name" value="HDc"/>
    <property type="match status" value="1"/>
</dbReference>
<evidence type="ECO:0000256" key="2">
    <source>
        <dbReference type="ARBA" id="ARBA00022679"/>
    </source>
</evidence>
<name>A0ABT4DG85_9CLOT</name>
<evidence type="ECO:0000259" key="14">
    <source>
        <dbReference type="Pfam" id="PF12627"/>
    </source>
</evidence>
<dbReference type="Gene3D" id="1.10.3090.10">
    <property type="entry name" value="cca-adding enzyme, domain 2"/>
    <property type="match status" value="1"/>
</dbReference>
<dbReference type="PANTHER" id="PTHR47545:SF1">
    <property type="entry name" value="MULTIFUNCTIONAL CCA PROTEIN"/>
    <property type="match status" value="1"/>
</dbReference>
<feature type="domain" description="Poly A polymerase head" evidence="12">
    <location>
        <begin position="20"/>
        <end position="129"/>
    </location>
</feature>
<comment type="cofactor">
    <cofactor evidence="1">
        <name>Mg(2+)</name>
        <dbReference type="ChEBI" id="CHEBI:18420"/>
    </cofactor>
</comment>
<organism evidence="15 16">
    <name type="scientific">Clostridium brassicae</name>
    <dbReference type="NCBI Taxonomy" id="2999072"/>
    <lineage>
        <taxon>Bacteria</taxon>
        <taxon>Bacillati</taxon>
        <taxon>Bacillota</taxon>
        <taxon>Clostridia</taxon>
        <taxon>Eubacteriales</taxon>
        <taxon>Clostridiaceae</taxon>
        <taxon>Clostridium</taxon>
    </lineage>
</organism>
<keyword evidence="9" id="KW-0460">Magnesium</keyword>
<evidence type="ECO:0000313" key="15">
    <source>
        <dbReference type="EMBL" id="MCY6960216.1"/>
    </source>
</evidence>
<evidence type="ECO:0000259" key="12">
    <source>
        <dbReference type="Pfam" id="PF01743"/>
    </source>
</evidence>
<dbReference type="InterPro" id="IPR002646">
    <property type="entry name" value="PolA_pol_head_dom"/>
</dbReference>
<feature type="domain" description="tRNA nucleotidyltransferase/poly(A) polymerase RNA and SrmB- binding" evidence="14">
    <location>
        <begin position="155"/>
        <end position="216"/>
    </location>
</feature>
<proteinExistence type="inferred from homology"/>
<keyword evidence="3" id="KW-0819">tRNA processing</keyword>
<feature type="domain" description="HD" evidence="13">
    <location>
        <begin position="273"/>
        <end position="334"/>
    </location>
</feature>
<evidence type="ECO:0000256" key="5">
    <source>
        <dbReference type="ARBA" id="ARBA00022723"/>
    </source>
</evidence>
<dbReference type="InterPro" id="IPR050124">
    <property type="entry name" value="tRNA_CCA-adding_enzyme"/>
</dbReference>
<dbReference type="InterPro" id="IPR006674">
    <property type="entry name" value="HD_domain"/>
</dbReference>
<dbReference type="SUPFAM" id="SSF81891">
    <property type="entry name" value="Poly A polymerase C-terminal region-like"/>
    <property type="match status" value="1"/>
</dbReference>
<keyword evidence="8" id="KW-0067">ATP-binding</keyword>
<dbReference type="Gene3D" id="3.30.460.10">
    <property type="entry name" value="Beta Polymerase, domain 2"/>
    <property type="match status" value="1"/>
</dbReference>
<dbReference type="InterPro" id="IPR043519">
    <property type="entry name" value="NT_sf"/>
</dbReference>
<keyword evidence="16" id="KW-1185">Reference proteome</keyword>
<evidence type="ECO:0000256" key="6">
    <source>
        <dbReference type="ARBA" id="ARBA00022741"/>
    </source>
</evidence>
<comment type="similarity">
    <text evidence="11">Belongs to the tRNA nucleotidyltransferase/poly(A) polymerase family.</text>
</comment>
<evidence type="ECO:0000256" key="1">
    <source>
        <dbReference type="ARBA" id="ARBA00001946"/>
    </source>
</evidence>
<dbReference type="RefSeq" id="WP_268062652.1">
    <property type="nucleotide sequence ID" value="NZ_JAPQFJ010000022.1"/>
</dbReference>
<dbReference type="Pfam" id="PF01743">
    <property type="entry name" value="PolyA_pol"/>
    <property type="match status" value="1"/>
</dbReference>
<dbReference type="Pfam" id="PF12627">
    <property type="entry name" value="PolyA_pol_RNAbd"/>
    <property type="match status" value="1"/>
</dbReference>
<dbReference type="SUPFAM" id="SSF81301">
    <property type="entry name" value="Nucleotidyltransferase"/>
    <property type="match status" value="1"/>
</dbReference>
<evidence type="ECO:0000256" key="11">
    <source>
        <dbReference type="RuleBase" id="RU003953"/>
    </source>
</evidence>
<evidence type="ECO:0000256" key="4">
    <source>
        <dbReference type="ARBA" id="ARBA00022695"/>
    </source>
</evidence>
<evidence type="ECO:0000313" key="16">
    <source>
        <dbReference type="Proteomes" id="UP001144612"/>
    </source>
</evidence>
<dbReference type="InterPro" id="IPR003607">
    <property type="entry name" value="HD/PDEase_dom"/>
</dbReference>
<evidence type="ECO:0000256" key="3">
    <source>
        <dbReference type="ARBA" id="ARBA00022694"/>
    </source>
</evidence>
<dbReference type="EMBL" id="JAPQFJ010000022">
    <property type="protein sequence ID" value="MCY6960216.1"/>
    <property type="molecule type" value="Genomic_DNA"/>
</dbReference>
<dbReference type="PANTHER" id="PTHR47545">
    <property type="entry name" value="MULTIFUNCTIONAL CCA PROTEIN"/>
    <property type="match status" value="1"/>
</dbReference>
<evidence type="ECO:0000256" key="7">
    <source>
        <dbReference type="ARBA" id="ARBA00022800"/>
    </source>
</evidence>
<keyword evidence="7" id="KW-0692">RNA repair</keyword>
<comment type="caution">
    <text evidence="15">The sequence shown here is derived from an EMBL/GenBank/DDBJ whole genome shotgun (WGS) entry which is preliminary data.</text>
</comment>
<evidence type="ECO:0000259" key="13">
    <source>
        <dbReference type="Pfam" id="PF01966"/>
    </source>
</evidence>
<evidence type="ECO:0000256" key="10">
    <source>
        <dbReference type="ARBA" id="ARBA00022884"/>
    </source>
</evidence>
<keyword evidence="5" id="KW-0479">Metal-binding</keyword>
<accession>A0ABT4DG85</accession>
<dbReference type="Proteomes" id="UP001144612">
    <property type="component" value="Unassembled WGS sequence"/>
</dbReference>
<evidence type="ECO:0000256" key="8">
    <source>
        <dbReference type="ARBA" id="ARBA00022840"/>
    </source>
</evidence>
<keyword evidence="2 11" id="KW-0808">Transferase</keyword>